<dbReference type="PROSITE" id="PS01124">
    <property type="entry name" value="HTH_ARAC_FAMILY_2"/>
    <property type="match status" value="1"/>
</dbReference>
<evidence type="ECO:0000313" key="5">
    <source>
        <dbReference type="EMBL" id="OSQ46228.1"/>
    </source>
</evidence>
<dbReference type="EMBL" id="JFKB01000012">
    <property type="protein sequence ID" value="OSQ46228.1"/>
    <property type="molecule type" value="Genomic_DNA"/>
</dbReference>
<evidence type="ECO:0000259" key="4">
    <source>
        <dbReference type="PROSITE" id="PS01124"/>
    </source>
</evidence>
<dbReference type="SUPFAM" id="SSF51182">
    <property type="entry name" value="RmlC-like cupins"/>
    <property type="match status" value="1"/>
</dbReference>
<dbReference type="SUPFAM" id="SSF46689">
    <property type="entry name" value="Homeodomain-like"/>
    <property type="match status" value="2"/>
</dbReference>
<evidence type="ECO:0000313" key="6">
    <source>
        <dbReference type="Proteomes" id="UP000193396"/>
    </source>
</evidence>
<accession>A0A1Y2L889</accession>
<keyword evidence="3" id="KW-0804">Transcription</keyword>
<dbReference type="RefSeq" id="WP_085620269.1">
    <property type="nucleotide sequence ID" value="NZ_JBLXAE010000008.1"/>
</dbReference>
<dbReference type="InterPro" id="IPR009057">
    <property type="entry name" value="Homeodomain-like_sf"/>
</dbReference>
<sequence length="313" mass="35406">MKLLFEHVKIAPDRSWRGLHRNLRAIPFEWHFHPEYELTLTLGSQGQRYVGDHIGQYGDDDLVLLGPNLPHTWHSANAAPLGNVKIDMGACDADPQNQADDGVHQAFVFWFTADWINNVCASMPELARLKPVLAGARRGMKFDSATARRVARFTPRFDQGDPADQLLLLIEVLRALLDATQLTPLASDRFDATVPDYHEATRLGRVLDLLHSRYVEQIGSAEIASLTGMSERTLRRFFKRHIGSSVQDYLMGLRLGRAVSLLLSSDLPIYRVAEEVGFQNLSHFNRQFSRHRGMPPSRFRRERFDAGLLQPAG</sequence>
<dbReference type="SMART" id="SM00342">
    <property type="entry name" value="HTH_ARAC"/>
    <property type="match status" value="1"/>
</dbReference>
<keyword evidence="6" id="KW-1185">Reference proteome</keyword>
<evidence type="ECO:0000256" key="2">
    <source>
        <dbReference type="ARBA" id="ARBA00023125"/>
    </source>
</evidence>
<keyword evidence="2" id="KW-0238">DNA-binding</keyword>
<dbReference type="InterPro" id="IPR050204">
    <property type="entry name" value="AraC_XylS_family_regulators"/>
</dbReference>
<dbReference type="GO" id="GO:0043565">
    <property type="term" value="F:sequence-specific DNA binding"/>
    <property type="evidence" value="ECO:0007669"/>
    <property type="project" value="InterPro"/>
</dbReference>
<dbReference type="Pfam" id="PF12833">
    <property type="entry name" value="HTH_18"/>
    <property type="match status" value="1"/>
</dbReference>
<name>A0A1Y2L889_9PROT</name>
<dbReference type="InterPro" id="IPR018062">
    <property type="entry name" value="HTH_AraC-typ_CS"/>
</dbReference>
<dbReference type="CDD" id="cd06976">
    <property type="entry name" value="cupin_MtlR-like_N"/>
    <property type="match status" value="1"/>
</dbReference>
<reference evidence="5 6" key="1">
    <citation type="submission" date="2014-03" db="EMBL/GenBank/DDBJ databases">
        <title>The draft genome sequence of Thalassospira alkalitolerans JCM 18968.</title>
        <authorList>
            <person name="Lai Q."/>
            <person name="Shao Z."/>
        </authorList>
    </citation>
    <scope>NUCLEOTIDE SEQUENCE [LARGE SCALE GENOMIC DNA]</scope>
    <source>
        <strain evidence="5 6">JCM 18968</strain>
    </source>
</reference>
<dbReference type="InterPro" id="IPR018060">
    <property type="entry name" value="HTH_AraC"/>
</dbReference>
<dbReference type="PROSITE" id="PS00041">
    <property type="entry name" value="HTH_ARAC_FAMILY_1"/>
    <property type="match status" value="1"/>
</dbReference>
<evidence type="ECO:0000256" key="1">
    <source>
        <dbReference type="ARBA" id="ARBA00023015"/>
    </source>
</evidence>
<comment type="caution">
    <text evidence="5">The sequence shown here is derived from an EMBL/GenBank/DDBJ whole genome shotgun (WGS) entry which is preliminary data.</text>
</comment>
<feature type="domain" description="HTH araC/xylS-type" evidence="4">
    <location>
        <begin position="204"/>
        <end position="302"/>
    </location>
</feature>
<dbReference type="InterPro" id="IPR011051">
    <property type="entry name" value="RmlC_Cupin_sf"/>
</dbReference>
<dbReference type="PRINTS" id="PR00032">
    <property type="entry name" value="HTHARAC"/>
</dbReference>
<proteinExistence type="predicted"/>
<protein>
    <recommendedName>
        <fullName evidence="4">HTH araC/xylS-type domain-containing protein</fullName>
    </recommendedName>
</protein>
<evidence type="ECO:0000256" key="3">
    <source>
        <dbReference type="ARBA" id="ARBA00023163"/>
    </source>
</evidence>
<dbReference type="GO" id="GO:0003700">
    <property type="term" value="F:DNA-binding transcription factor activity"/>
    <property type="evidence" value="ECO:0007669"/>
    <property type="project" value="InterPro"/>
</dbReference>
<dbReference type="Gene3D" id="1.10.10.60">
    <property type="entry name" value="Homeodomain-like"/>
    <property type="match status" value="1"/>
</dbReference>
<dbReference type="OrthoDB" id="9816011at2"/>
<gene>
    <name evidence="5" type="ORF">TALK_16635</name>
</gene>
<organism evidence="5 6">
    <name type="scientific">Thalassospira alkalitolerans</name>
    <dbReference type="NCBI Taxonomy" id="1293890"/>
    <lineage>
        <taxon>Bacteria</taxon>
        <taxon>Pseudomonadati</taxon>
        <taxon>Pseudomonadota</taxon>
        <taxon>Alphaproteobacteria</taxon>
        <taxon>Rhodospirillales</taxon>
        <taxon>Thalassospiraceae</taxon>
        <taxon>Thalassospira</taxon>
    </lineage>
</organism>
<dbReference type="PANTHER" id="PTHR46796">
    <property type="entry name" value="HTH-TYPE TRANSCRIPTIONAL ACTIVATOR RHAS-RELATED"/>
    <property type="match status" value="1"/>
</dbReference>
<keyword evidence="1" id="KW-0805">Transcription regulation</keyword>
<dbReference type="AlphaFoldDB" id="A0A1Y2L889"/>
<dbReference type="InterPro" id="IPR020449">
    <property type="entry name" value="Tscrpt_reg_AraC-type_HTH"/>
</dbReference>
<dbReference type="Proteomes" id="UP000193396">
    <property type="component" value="Unassembled WGS sequence"/>
</dbReference>
<dbReference type="STRING" id="1293890.TALK_16635"/>